<dbReference type="AlphaFoldDB" id="L0AY47"/>
<evidence type="ECO:0000313" key="2">
    <source>
        <dbReference type="Proteomes" id="UP000031512"/>
    </source>
</evidence>
<proteinExistence type="predicted"/>
<sequence>MEVETRNLTVSDIYLKLVAIKFAKGIYFWVGDENLSYNDLQCAFPLKNIKDEDSTGTTLIGELDSLSLDISKALAKRYGMPIFMSINVQDSDYLILKELQEKLFKTIFELFPLNKDPHTN</sequence>
<reference evidence="1 2" key="1">
    <citation type="journal article" date="2012" name="BMC Genomics">
        <title>Comparative genomic analysis and phylogenetic position of Theileria equi.</title>
        <authorList>
            <person name="Kappmeyer L.S."/>
            <person name="Thiagarajan M."/>
            <person name="Herndon D.R."/>
            <person name="Ramsay J.D."/>
            <person name="Caler E."/>
            <person name="Djikeng A."/>
            <person name="Gillespie J.J."/>
            <person name="Lau A.O."/>
            <person name="Roalson E.H."/>
            <person name="Silva J.C."/>
            <person name="Silva M.G."/>
            <person name="Suarez C.E."/>
            <person name="Ueti M.W."/>
            <person name="Nene V.M."/>
            <person name="Mealey R.H."/>
            <person name="Knowles D.P."/>
            <person name="Brayton K.A."/>
        </authorList>
    </citation>
    <scope>NUCLEOTIDE SEQUENCE [LARGE SCALE GENOMIC DNA]</scope>
    <source>
        <strain evidence="1 2">WA</strain>
    </source>
</reference>
<dbReference type="OrthoDB" id="368507at2759"/>
<dbReference type="EMBL" id="CP001669">
    <property type="protein sequence ID" value="AFZ80507.1"/>
    <property type="molecule type" value="Genomic_DNA"/>
</dbReference>
<name>L0AY47_THEEQ</name>
<evidence type="ECO:0008006" key="3">
    <source>
        <dbReference type="Google" id="ProtNLM"/>
    </source>
</evidence>
<dbReference type="InterPro" id="IPR032157">
    <property type="entry name" value="PAC4"/>
</dbReference>
<dbReference type="KEGG" id="beq:BEWA_033620"/>
<organism evidence="1 2">
    <name type="scientific">Theileria equi strain WA</name>
    <dbReference type="NCBI Taxonomy" id="1537102"/>
    <lineage>
        <taxon>Eukaryota</taxon>
        <taxon>Sar</taxon>
        <taxon>Alveolata</taxon>
        <taxon>Apicomplexa</taxon>
        <taxon>Aconoidasida</taxon>
        <taxon>Piroplasmida</taxon>
        <taxon>Theileriidae</taxon>
        <taxon>Theileria</taxon>
    </lineage>
</organism>
<dbReference type="GO" id="GO:0043248">
    <property type="term" value="P:proteasome assembly"/>
    <property type="evidence" value="ECO:0007669"/>
    <property type="project" value="InterPro"/>
</dbReference>
<dbReference type="Proteomes" id="UP000031512">
    <property type="component" value="Chromosome 1"/>
</dbReference>
<protein>
    <recommendedName>
        <fullName evidence="3">Proteasome assembly chaperone 4</fullName>
    </recommendedName>
</protein>
<dbReference type="GeneID" id="15803595"/>
<dbReference type="VEuPathDB" id="PiroplasmaDB:BEWA_033620"/>
<evidence type="ECO:0000313" key="1">
    <source>
        <dbReference type="EMBL" id="AFZ80507.1"/>
    </source>
</evidence>
<accession>L0AY47</accession>
<keyword evidence="2" id="KW-1185">Reference proteome</keyword>
<gene>
    <name evidence="1" type="ORF">BEWA_033620</name>
</gene>
<dbReference type="Pfam" id="PF16093">
    <property type="entry name" value="PAC4"/>
    <property type="match status" value="1"/>
</dbReference>
<dbReference type="eggNOG" id="ENOG502SC8A">
    <property type="taxonomic scope" value="Eukaryota"/>
</dbReference>
<dbReference type="RefSeq" id="XP_004830173.1">
    <property type="nucleotide sequence ID" value="XM_004830116.1"/>
</dbReference>